<gene>
    <name evidence="3" type="ORF">K8352_05080</name>
</gene>
<feature type="domain" description="SnoaL-like" evidence="2">
    <location>
        <begin position="58"/>
        <end position="156"/>
    </location>
</feature>
<dbReference type="Pfam" id="PF12680">
    <property type="entry name" value="SnoaL_2"/>
    <property type="match status" value="1"/>
</dbReference>
<organism evidence="3 4">
    <name type="scientific">Cerina litoralis</name>
    <dbReference type="NCBI Taxonomy" id="2874477"/>
    <lineage>
        <taxon>Bacteria</taxon>
        <taxon>Pseudomonadati</taxon>
        <taxon>Bacteroidota</taxon>
        <taxon>Flavobacteriia</taxon>
        <taxon>Flavobacteriales</taxon>
        <taxon>Flavobacteriaceae</taxon>
        <taxon>Cerina</taxon>
    </lineage>
</organism>
<dbReference type="Proteomes" id="UP001200642">
    <property type="component" value="Unassembled WGS sequence"/>
</dbReference>
<dbReference type="Gene3D" id="3.10.450.50">
    <property type="match status" value="1"/>
</dbReference>
<reference evidence="3" key="1">
    <citation type="submission" date="2023-02" db="EMBL/GenBank/DDBJ databases">
        <title>Genome of Flavobacteriaceae gen. nov. sp. strain F89.</title>
        <authorList>
            <person name="Wang Y."/>
        </authorList>
    </citation>
    <scope>NUCLEOTIDE SEQUENCE</scope>
    <source>
        <strain evidence="3">F89</strain>
    </source>
</reference>
<dbReference type="SUPFAM" id="SSF54427">
    <property type="entry name" value="NTF2-like"/>
    <property type="match status" value="1"/>
</dbReference>
<protein>
    <submittedName>
        <fullName evidence="3">DUF4440 domain-containing protein</fullName>
    </submittedName>
</protein>
<evidence type="ECO:0000256" key="1">
    <source>
        <dbReference type="SAM" id="Phobius"/>
    </source>
</evidence>
<keyword evidence="1" id="KW-1133">Transmembrane helix</keyword>
<dbReference type="PROSITE" id="PS51257">
    <property type="entry name" value="PROKAR_LIPOPROTEIN"/>
    <property type="match status" value="1"/>
</dbReference>
<dbReference type="InterPro" id="IPR032710">
    <property type="entry name" value="NTF2-like_dom_sf"/>
</dbReference>
<evidence type="ECO:0000259" key="2">
    <source>
        <dbReference type="Pfam" id="PF12680"/>
    </source>
</evidence>
<accession>A0AAE3JMP7</accession>
<dbReference type="PANTHER" id="PTHR31664">
    <property type="entry name" value="PROTEIN CBG16427"/>
    <property type="match status" value="1"/>
</dbReference>
<keyword evidence="1" id="KW-0812">Transmembrane</keyword>
<proteinExistence type="predicted"/>
<sequence length="169" mass="18765">MKKTSELLNLMTLLFTVCIFAFVFQSCNEKPKEKEKEPKAAEFSLTTAKTEIEDANKHFMDLLAKGDSVGLANSYTTDAKVMFTGAPSVVGRENIQKLFSGIINSGVTAINLETKEVFGTADLLAEEGKVTVFVKDNAVAEEKYIILWKKEDGRWKLFRDIANSNTPAE</sequence>
<keyword evidence="1" id="KW-0472">Membrane</keyword>
<feature type="transmembrane region" description="Helical" evidence="1">
    <location>
        <begin position="7"/>
        <end position="24"/>
    </location>
</feature>
<dbReference type="InterPro" id="IPR037401">
    <property type="entry name" value="SnoaL-like"/>
</dbReference>
<dbReference type="PANTHER" id="PTHR31664:SF8">
    <property type="entry name" value="DUF4440 DOMAIN-CONTAINING PROTEIN"/>
    <property type="match status" value="1"/>
</dbReference>
<dbReference type="AlphaFoldDB" id="A0AAE3JMP7"/>
<comment type="caution">
    <text evidence="3">The sequence shown here is derived from an EMBL/GenBank/DDBJ whole genome shotgun (WGS) entry which is preliminary data.</text>
</comment>
<dbReference type="RefSeq" id="WP_317901255.1">
    <property type="nucleotide sequence ID" value="NZ_JAIRBC010000006.1"/>
</dbReference>
<name>A0AAE3JMP7_9FLAO</name>
<evidence type="ECO:0000313" key="3">
    <source>
        <dbReference type="EMBL" id="MCG2460110.1"/>
    </source>
</evidence>
<dbReference type="EMBL" id="JAIRBC010000006">
    <property type="protein sequence ID" value="MCG2460110.1"/>
    <property type="molecule type" value="Genomic_DNA"/>
</dbReference>
<evidence type="ECO:0000313" key="4">
    <source>
        <dbReference type="Proteomes" id="UP001200642"/>
    </source>
</evidence>
<keyword evidence="4" id="KW-1185">Reference proteome</keyword>